<dbReference type="Pfam" id="PF13861">
    <property type="entry name" value="FLgD_tudor"/>
    <property type="match status" value="1"/>
</dbReference>
<dbReference type="GO" id="GO:0044781">
    <property type="term" value="P:bacterial-type flagellum organization"/>
    <property type="evidence" value="ECO:0007669"/>
    <property type="project" value="UniProtKB-UniRule"/>
</dbReference>
<accession>A0A432XYG2</accession>
<evidence type="ECO:0000256" key="2">
    <source>
        <dbReference type="ARBA" id="ARBA00016013"/>
    </source>
</evidence>
<keyword evidence="8" id="KW-0969">Cilium</keyword>
<dbReference type="Gene3D" id="2.60.40.4070">
    <property type="match status" value="1"/>
</dbReference>
<comment type="similarity">
    <text evidence="1 5">Belongs to the FlgD family.</text>
</comment>
<comment type="caution">
    <text evidence="8">The sequence shown here is derived from an EMBL/GenBank/DDBJ whole genome shotgun (WGS) entry which is preliminary data.</text>
</comment>
<feature type="domain" description="FlgD/Vpr Ig-like" evidence="6">
    <location>
        <begin position="109"/>
        <end position="182"/>
    </location>
</feature>
<evidence type="ECO:0000313" key="8">
    <source>
        <dbReference type="EMBL" id="RUO53782.1"/>
    </source>
</evidence>
<dbReference type="InterPro" id="IPR025963">
    <property type="entry name" value="FLgD_Tudor"/>
</dbReference>
<keyword evidence="9" id="KW-1185">Reference proteome</keyword>
<keyword evidence="3 5" id="KW-1005">Bacterial flagellum biogenesis</keyword>
<dbReference type="InterPro" id="IPR005648">
    <property type="entry name" value="FlgD"/>
</dbReference>
<evidence type="ECO:0000256" key="5">
    <source>
        <dbReference type="RuleBase" id="RU362076"/>
    </source>
</evidence>
<sequence>MNNVSNSNPLINELTWKEQEGAKYADPSENQKLEQQDFFKLLTEQLNMQDPTKPVDNDQMIAQMTSFTMAEGITGLQEQFTKFTDNMSSNQALQASTLVGRQVLVPTNSASIDGGGKASGVIAAPQTAQNVKIRIKDENDSVVRTIDVGDLAAGTKDFEWDGLDESGNSVPAGKYTFTANGQLGNSAEDLPLQMHATVQSVSTGGDRGIVLNLKGLGGINFKDVTEIG</sequence>
<evidence type="ECO:0000313" key="9">
    <source>
        <dbReference type="Proteomes" id="UP000287330"/>
    </source>
</evidence>
<dbReference type="Gene3D" id="2.30.30.910">
    <property type="match status" value="1"/>
</dbReference>
<gene>
    <name evidence="8" type="ORF">CWE25_07790</name>
</gene>
<dbReference type="OrthoDB" id="9785233at2"/>
<dbReference type="AlphaFoldDB" id="A0A432XYG2"/>
<protein>
    <recommendedName>
        <fullName evidence="2 5">Basal-body rod modification protein FlgD</fullName>
    </recommendedName>
</protein>
<dbReference type="EMBL" id="PIPV01000005">
    <property type="protein sequence ID" value="RUO53782.1"/>
    <property type="molecule type" value="Genomic_DNA"/>
</dbReference>
<evidence type="ECO:0000256" key="1">
    <source>
        <dbReference type="ARBA" id="ARBA00010577"/>
    </source>
</evidence>
<keyword evidence="8" id="KW-0966">Cell projection</keyword>
<evidence type="ECO:0000259" key="7">
    <source>
        <dbReference type="Pfam" id="PF13861"/>
    </source>
</evidence>
<reference evidence="9" key="1">
    <citation type="journal article" date="2018" name="Front. Microbiol.">
        <title>Genome-Based Analysis Reveals the Taxonomy and Diversity of the Family Idiomarinaceae.</title>
        <authorList>
            <person name="Liu Y."/>
            <person name="Lai Q."/>
            <person name="Shao Z."/>
        </authorList>
    </citation>
    <scope>NUCLEOTIDE SEQUENCE [LARGE SCALE GENOMIC DNA]</scope>
    <source>
        <strain evidence="9">F23</strain>
    </source>
</reference>
<evidence type="ECO:0000256" key="4">
    <source>
        <dbReference type="ARBA" id="ARBA00024746"/>
    </source>
</evidence>
<organism evidence="8 9">
    <name type="scientific">Idiomarina fontislapidosi</name>
    <dbReference type="NCBI Taxonomy" id="263723"/>
    <lineage>
        <taxon>Bacteria</taxon>
        <taxon>Pseudomonadati</taxon>
        <taxon>Pseudomonadota</taxon>
        <taxon>Gammaproteobacteria</taxon>
        <taxon>Alteromonadales</taxon>
        <taxon>Idiomarinaceae</taxon>
        <taxon>Idiomarina</taxon>
    </lineage>
</organism>
<keyword evidence="8" id="KW-0282">Flagellum</keyword>
<dbReference type="Pfam" id="PF13860">
    <property type="entry name" value="FlgD_ig"/>
    <property type="match status" value="1"/>
</dbReference>
<evidence type="ECO:0000256" key="3">
    <source>
        <dbReference type="ARBA" id="ARBA00022795"/>
    </source>
</evidence>
<proteinExistence type="inferred from homology"/>
<name>A0A432XYG2_9GAMM</name>
<evidence type="ECO:0000259" key="6">
    <source>
        <dbReference type="Pfam" id="PF13860"/>
    </source>
</evidence>
<dbReference type="Proteomes" id="UP000287330">
    <property type="component" value="Unassembled WGS sequence"/>
</dbReference>
<dbReference type="RefSeq" id="WP_110574328.1">
    <property type="nucleotide sequence ID" value="NZ_PIPV01000005.1"/>
</dbReference>
<feature type="domain" description="FlgD Tudor-like" evidence="7">
    <location>
        <begin position="90"/>
        <end position="225"/>
    </location>
</feature>
<dbReference type="Pfam" id="PF03963">
    <property type="entry name" value="FlgD"/>
    <property type="match status" value="1"/>
</dbReference>
<comment type="function">
    <text evidence="4 5">Required for flagellar hook formation. May act as a scaffolding protein.</text>
</comment>
<dbReference type="InterPro" id="IPR025965">
    <property type="entry name" value="FlgD/Vpr_Ig-like"/>
</dbReference>